<dbReference type="FunFam" id="2.120.10.30:FF:000108">
    <property type="entry name" value="NHL domain-containing protein"/>
    <property type="match status" value="1"/>
</dbReference>
<dbReference type="InterPro" id="IPR001258">
    <property type="entry name" value="NHL_repeat"/>
</dbReference>
<comment type="caution">
    <text evidence="2">The sequence shown here is derived from an EMBL/GenBank/DDBJ whole genome shotgun (WGS) entry which is preliminary data.</text>
</comment>
<dbReference type="EMBL" id="NKXS01005614">
    <property type="protein sequence ID" value="PIN03168.1"/>
    <property type="molecule type" value="Genomic_DNA"/>
</dbReference>
<evidence type="ECO:0000313" key="2">
    <source>
        <dbReference type="EMBL" id="PIN03168.1"/>
    </source>
</evidence>
<gene>
    <name evidence="2" type="ORF">CDL12_24307</name>
</gene>
<dbReference type="AlphaFoldDB" id="A0A2G9GCZ8"/>
<evidence type="ECO:0000313" key="3">
    <source>
        <dbReference type="Proteomes" id="UP000231279"/>
    </source>
</evidence>
<accession>A0A2G9GCZ8</accession>
<protein>
    <submittedName>
        <fullName evidence="2">Uncharacterized protein</fullName>
    </submittedName>
</protein>
<reference evidence="3" key="1">
    <citation type="journal article" date="2018" name="Gigascience">
        <title>Genome assembly of the Pink Ipe (Handroanthus impetiginosus, Bignoniaceae), a highly valued, ecologically keystone Neotropical timber forest tree.</title>
        <authorList>
            <person name="Silva-Junior O.B."/>
            <person name="Grattapaglia D."/>
            <person name="Novaes E."/>
            <person name="Collevatti R.G."/>
        </authorList>
    </citation>
    <scope>NUCLEOTIDE SEQUENCE [LARGE SCALE GENOMIC DNA]</scope>
    <source>
        <strain evidence="3">cv. UFG-1</strain>
    </source>
</reference>
<keyword evidence="1" id="KW-0677">Repeat</keyword>
<dbReference type="Proteomes" id="UP000231279">
    <property type="component" value="Unassembled WGS sequence"/>
</dbReference>
<organism evidence="2 3">
    <name type="scientific">Handroanthus impetiginosus</name>
    <dbReference type="NCBI Taxonomy" id="429701"/>
    <lineage>
        <taxon>Eukaryota</taxon>
        <taxon>Viridiplantae</taxon>
        <taxon>Streptophyta</taxon>
        <taxon>Embryophyta</taxon>
        <taxon>Tracheophyta</taxon>
        <taxon>Spermatophyta</taxon>
        <taxon>Magnoliopsida</taxon>
        <taxon>eudicotyledons</taxon>
        <taxon>Gunneridae</taxon>
        <taxon>Pentapetalae</taxon>
        <taxon>asterids</taxon>
        <taxon>lamiids</taxon>
        <taxon>Lamiales</taxon>
        <taxon>Bignoniaceae</taxon>
        <taxon>Crescentiina</taxon>
        <taxon>Tabebuia alliance</taxon>
        <taxon>Handroanthus</taxon>
    </lineage>
</organism>
<dbReference type="Gene3D" id="2.120.10.30">
    <property type="entry name" value="TolB, C-terminal domain"/>
    <property type="match status" value="1"/>
</dbReference>
<dbReference type="PANTHER" id="PTHR46388">
    <property type="entry name" value="NHL REPEAT-CONTAINING PROTEIN 2"/>
    <property type="match status" value="1"/>
</dbReference>
<dbReference type="InterPro" id="IPR011042">
    <property type="entry name" value="6-blade_b-propeller_TolB-like"/>
</dbReference>
<evidence type="ECO:0000256" key="1">
    <source>
        <dbReference type="ARBA" id="ARBA00022737"/>
    </source>
</evidence>
<dbReference type="Pfam" id="PF01436">
    <property type="entry name" value="NHL"/>
    <property type="match status" value="1"/>
</dbReference>
<dbReference type="PANTHER" id="PTHR46388:SF3">
    <property type="entry name" value="DUF1618 DOMAIN-CONTAINING PROTEIN"/>
    <property type="match status" value="1"/>
</dbReference>
<dbReference type="OrthoDB" id="273823at2759"/>
<keyword evidence="3" id="KW-1185">Reference proteome</keyword>
<proteinExistence type="predicted"/>
<dbReference type="SUPFAM" id="SSF63825">
    <property type="entry name" value="YWTD domain"/>
    <property type="match status" value="1"/>
</dbReference>
<sequence length="283" mass="32438">MFEKAKSLQQRYPFLQVLALQFGKSICLTDISTHFLRRIIKEFVTFPVLLSNKNIFEMANIPCHIISQGFQNPMVYPGEDVDLEVLDKAIHDMNVENVKGANVDDLKSTWAKPVEVVNQPDVCSASQNLLFSFPGCISVDESGNRLFLSDVNHHRIIVFNNNGKILDAIGSSPGFEDGEFESAKLMRPAASFYHADEDCLYFVDSENHAIRRADMERRVVETVFPITDGNKKNKGLWKWILDKIWTKRNIKLKPEGFNSESLLFPWHLLKSSNNEIFLLSQRW</sequence>
<dbReference type="STRING" id="429701.A0A2G9GCZ8"/>
<name>A0A2G9GCZ8_9LAMI</name>